<dbReference type="Pfam" id="PF00043">
    <property type="entry name" value="GST_C"/>
    <property type="match status" value="1"/>
</dbReference>
<dbReference type="GeneID" id="108076601"/>
<dbReference type="Proteomes" id="UP001652661">
    <property type="component" value="Chromosome 2R"/>
</dbReference>
<dbReference type="InterPro" id="IPR040079">
    <property type="entry name" value="Glutathione_S-Trfase"/>
</dbReference>
<feature type="domain" description="GST C-terminal" evidence="3">
    <location>
        <begin position="89"/>
        <end position="210"/>
    </location>
</feature>
<evidence type="ECO:0000256" key="1">
    <source>
        <dbReference type="ARBA" id="ARBA00011738"/>
    </source>
</evidence>
<dbReference type="GO" id="GO:0004364">
    <property type="term" value="F:glutathione transferase activity"/>
    <property type="evidence" value="ECO:0007669"/>
    <property type="project" value="TreeGrafter"/>
</dbReference>
<evidence type="ECO:0000313" key="4">
    <source>
        <dbReference type="Proteomes" id="UP001652661"/>
    </source>
</evidence>
<sequence length="219" mass="24663">MGKLTLYGIDGSPPVRSVLLTLNALGLDFEYKVVNLMTGEHLKPEYLKINPLHTVPTLADDGFFINDSHAINAYLVSKYGKDDSLYPKDLQKRAIVDQRLHYDSSVLIGTGRALTTPLREGKTEIPRARFDALEEAYKTLDLFLESNDFLAGKELTIADFHIIAGLSTIMLIHDVDATKYPKLASWLQRIRKLPYYEEANGSRLSTIVDFVKSKKFTIV</sequence>
<dbReference type="SUPFAM" id="SSF47616">
    <property type="entry name" value="GST C-terminal domain-like"/>
    <property type="match status" value="1"/>
</dbReference>
<gene>
    <name evidence="5" type="primary">LOC108076601</name>
</gene>
<protein>
    <submittedName>
        <fullName evidence="5">Glutathione S-transferase 1-like</fullName>
    </submittedName>
</protein>
<name>A0A6P4INE4_DROKI</name>
<dbReference type="InterPro" id="IPR036249">
    <property type="entry name" value="Thioredoxin-like_sf"/>
</dbReference>
<dbReference type="RefSeq" id="XP_017025004.1">
    <property type="nucleotide sequence ID" value="XM_017169515.2"/>
</dbReference>
<dbReference type="InterPro" id="IPR010987">
    <property type="entry name" value="Glutathione-S-Trfase_C-like"/>
</dbReference>
<dbReference type="InterPro" id="IPR004046">
    <property type="entry name" value="GST_C"/>
</dbReference>
<dbReference type="GO" id="GO:0006749">
    <property type="term" value="P:glutathione metabolic process"/>
    <property type="evidence" value="ECO:0007669"/>
    <property type="project" value="TreeGrafter"/>
</dbReference>
<evidence type="ECO:0000259" key="3">
    <source>
        <dbReference type="PROSITE" id="PS50405"/>
    </source>
</evidence>
<dbReference type="Gene3D" id="1.20.1050.10">
    <property type="match status" value="1"/>
</dbReference>
<dbReference type="Pfam" id="PF13417">
    <property type="entry name" value="GST_N_3"/>
    <property type="match status" value="1"/>
</dbReference>
<evidence type="ECO:0000313" key="5">
    <source>
        <dbReference type="RefSeq" id="XP_017025004.1"/>
    </source>
</evidence>
<keyword evidence="4" id="KW-1185">Reference proteome</keyword>
<dbReference type="OrthoDB" id="2309723at2759"/>
<proteinExistence type="predicted"/>
<dbReference type="AlphaFoldDB" id="A0A6P4INE4"/>
<dbReference type="SUPFAM" id="SSF52833">
    <property type="entry name" value="Thioredoxin-like"/>
    <property type="match status" value="1"/>
</dbReference>
<dbReference type="PROSITE" id="PS50404">
    <property type="entry name" value="GST_NTER"/>
    <property type="match status" value="1"/>
</dbReference>
<dbReference type="SFLD" id="SFLDS00019">
    <property type="entry name" value="Glutathione_Transferase_(cytos"/>
    <property type="match status" value="1"/>
</dbReference>
<dbReference type="PANTHER" id="PTHR43969">
    <property type="entry name" value="GLUTATHIONE S TRANSFERASE D10, ISOFORM A-RELATED"/>
    <property type="match status" value="1"/>
</dbReference>
<dbReference type="PANTHER" id="PTHR43969:SF4">
    <property type="entry name" value="FI01423P-RELATED"/>
    <property type="match status" value="1"/>
</dbReference>
<evidence type="ECO:0000259" key="2">
    <source>
        <dbReference type="PROSITE" id="PS50404"/>
    </source>
</evidence>
<comment type="subunit">
    <text evidence="1">Homodimer.</text>
</comment>
<dbReference type="CDD" id="cd03177">
    <property type="entry name" value="GST_C_Delta_Epsilon"/>
    <property type="match status" value="1"/>
</dbReference>
<feature type="domain" description="GST N-terminal" evidence="2">
    <location>
        <begin position="2"/>
        <end position="83"/>
    </location>
</feature>
<dbReference type="InterPro" id="IPR004045">
    <property type="entry name" value="Glutathione_S-Trfase_N"/>
</dbReference>
<dbReference type="SFLD" id="SFLDG00358">
    <property type="entry name" value="Main_(cytGST)"/>
    <property type="match status" value="1"/>
</dbReference>
<dbReference type="InterPro" id="IPR036282">
    <property type="entry name" value="Glutathione-S-Trfase_C_sf"/>
</dbReference>
<reference evidence="5" key="2">
    <citation type="submission" date="2025-08" db="UniProtKB">
        <authorList>
            <consortium name="RefSeq"/>
        </authorList>
    </citation>
    <scope>IDENTIFICATION</scope>
    <source>
        <strain evidence="5">14028-0561.14</strain>
        <tissue evidence="5">Whole fly</tissue>
    </source>
</reference>
<dbReference type="SFLD" id="SFLDG01153">
    <property type="entry name" value="Main.4:_Theta-like"/>
    <property type="match status" value="1"/>
</dbReference>
<organism evidence="4 5">
    <name type="scientific">Drosophila kikkawai</name>
    <name type="common">Fruit fly</name>
    <dbReference type="NCBI Taxonomy" id="30033"/>
    <lineage>
        <taxon>Eukaryota</taxon>
        <taxon>Metazoa</taxon>
        <taxon>Ecdysozoa</taxon>
        <taxon>Arthropoda</taxon>
        <taxon>Hexapoda</taxon>
        <taxon>Insecta</taxon>
        <taxon>Pterygota</taxon>
        <taxon>Neoptera</taxon>
        <taxon>Endopterygota</taxon>
        <taxon>Diptera</taxon>
        <taxon>Brachycera</taxon>
        <taxon>Muscomorpha</taxon>
        <taxon>Ephydroidea</taxon>
        <taxon>Drosophilidae</taxon>
        <taxon>Drosophila</taxon>
        <taxon>Sophophora</taxon>
    </lineage>
</organism>
<reference evidence="4" key="1">
    <citation type="submission" date="2025-05" db="UniProtKB">
        <authorList>
            <consortium name="RefSeq"/>
        </authorList>
    </citation>
    <scope>NUCLEOTIDE SEQUENCE [LARGE SCALE GENOMIC DNA]</scope>
    <source>
        <strain evidence="4">14028-0561.14</strain>
    </source>
</reference>
<dbReference type="FunFam" id="1.20.1050.10:FF:000007">
    <property type="entry name" value="Glutathione S-transferase 1-1"/>
    <property type="match status" value="1"/>
</dbReference>
<dbReference type="PROSITE" id="PS50405">
    <property type="entry name" value="GST_CTER"/>
    <property type="match status" value="1"/>
</dbReference>
<dbReference type="Gene3D" id="3.40.30.10">
    <property type="entry name" value="Glutaredoxin"/>
    <property type="match status" value="1"/>
</dbReference>
<accession>A0A6P4INE4</accession>
<dbReference type="FunFam" id="3.40.30.10:FF:000034">
    <property type="entry name" value="glutathione S-transferase 1"/>
    <property type="match status" value="1"/>
</dbReference>
<dbReference type="CDD" id="cd03045">
    <property type="entry name" value="GST_N_Delta_Epsilon"/>
    <property type="match status" value="1"/>
</dbReference>